<evidence type="ECO:0000313" key="5">
    <source>
        <dbReference type="Proteomes" id="UP000198992"/>
    </source>
</evidence>
<feature type="compositionally biased region" description="Low complexity" evidence="1">
    <location>
        <begin position="59"/>
        <end position="71"/>
    </location>
</feature>
<accession>A0A1H5HKF5</accession>
<feature type="region of interest" description="Disordered" evidence="1">
    <location>
        <begin position="39"/>
        <end position="111"/>
    </location>
</feature>
<dbReference type="EMBL" id="FNTH01000001">
    <property type="protein sequence ID" value="SEE28457.1"/>
    <property type="molecule type" value="Genomic_DNA"/>
</dbReference>
<feature type="compositionally biased region" description="Pro residues" evidence="1">
    <location>
        <begin position="72"/>
        <end position="84"/>
    </location>
</feature>
<evidence type="ECO:0000313" key="4">
    <source>
        <dbReference type="EMBL" id="SEE28457.1"/>
    </source>
</evidence>
<dbReference type="InterPro" id="IPR009683">
    <property type="entry name" value="Extensin-like_C"/>
</dbReference>
<feature type="signal peptide" evidence="2">
    <location>
        <begin position="1"/>
        <end position="21"/>
    </location>
</feature>
<proteinExistence type="predicted"/>
<evidence type="ECO:0000259" key="3">
    <source>
        <dbReference type="Pfam" id="PF06904"/>
    </source>
</evidence>
<feature type="compositionally biased region" description="Low complexity" evidence="1">
    <location>
        <begin position="85"/>
        <end position="95"/>
    </location>
</feature>
<feature type="region of interest" description="Disordered" evidence="1">
    <location>
        <begin position="305"/>
        <end position="374"/>
    </location>
</feature>
<evidence type="ECO:0000256" key="2">
    <source>
        <dbReference type="SAM" id="SignalP"/>
    </source>
</evidence>
<sequence>MVTAAAAALLCLGMQAGSAQAARGAPGFPWDDLFGTRPHKAHKAVRRSAVPVPKPRPAEAPAAADAPAAAEPEPPAAGAPPPAAPAQAARPGETARPADAAKPAEPPRPQLSACRQALTEEIAIAPSIPDIHGAGGCGGEDLVRLEAIVLPDKRKVAVKPAAILRCKMASAVADWIRTDIAPLAQSLGGGISNLDNFDSFECRGRNRVAGAQLSEHGRANALDVRAFGLANGKSISLTDRSVPRDLRETVLHSVCARFSTVLGPGSDWYHEDHVHLDLIERRNNYRICQWNVDDPLPRVAPLLPAERPEEAPPREVAAKSDASKPGSSKPDRSEADRGKADEPDAAKSDDAAAPDGAAETKPQPTKKRRQSRRL</sequence>
<feature type="chain" id="PRO_5011639443" evidence="2">
    <location>
        <begin position="22"/>
        <end position="374"/>
    </location>
</feature>
<organism evidence="4 5">
    <name type="scientific">Bradyrhizobium erythrophlei</name>
    <dbReference type="NCBI Taxonomy" id="1437360"/>
    <lineage>
        <taxon>Bacteria</taxon>
        <taxon>Pseudomonadati</taxon>
        <taxon>Pseudomonadota</taxon>
        <taxon>Alphaproteobacteria</taxon>
        <taxon>Hyphomicrobiales</taxon>
        <taxon>Nitrobacteraceae</taxon>
        <taxon>Bradyrhizobium</taxon>
    </lineage>
</organism>
<feature type="compositionally biased region" description="Basic and acidic residues" evidence="1">
    <location>
        <begin position="329"/>
        <end position="350"/>
    </location>
</feature>
<protein>
    <submittedName>
        <fullName evidence="4">Uncharacterized conserved protein</fullName>
    </submittedName>
</protein>
<dbReference type="AlphaFoldDB" id="A0A1H5HKF5"/>
<reference evidence="4 5" key="1">
    <citation type="submission" date="2016-10" db="EMBL/GenBank/DDBJ databases">
        <authorList>
            <person name="de Groot N.N."/>
        </authorList>
    </citation>
    <scope>NUCLEOTIDE SEQUENCE [LARGE SCALE GENOMIC DNA]</scope>
    <source>
        <strain evidence="4 5">MT12</strain>
    </source>
</reference>
<dbReference type="Proteomes" id="UP000198992">
    <property type="component" value="Unassembled WGS sequence"/>
</dbReference>
<feature type="compositionally biased region" description="Basic residues" evidence="1">
    <location>
        <begin position="364"/>
        <end position="374"/>
    </location>
</feature>
<feature type="compositionally biased region" description="Basic and acidic residues" evidence="1">
    <location>
        <begin position="306"/>
        <end position="322"/>
    </location>
</feature>
<evidence type="ECO:0000256" key="1">
    <source>
        <dbReference type="SAM" id="MobiDB-lite"/>
    </source>
</evidence>
<keyword evidence="2" id="KW-0732">Signal</keyword>
<gene>
    <name evidence="4" type="ORF">SAMN05444164_7531</name>
</gene>
<dbReference type="Pfam" id="PF06904">
    <property type="entry name" value="Extensin-like_C"/>
    <property type="match status" value="1"/>
</dbReference>
<name>A0A1H5HKF5_9BRAD</name>
<feature type="domain" description="Extensin-like C-terminal" evidence="3">
    <location>
        <begin position="113"/>
        <end position="289"/>
    </location>
</feature>